<dbReference type="Proteomes" id="UP000663846">
    <property type="component" value="Unassembled WGS sequence"/>
</dbReference>
<accession>A0A8H3AKM6</accession>
<name>A0A8H3AKM6_9AGAM</name>
<sequence>MHQPKTPPSLEDGTTWLPLEIIWIIIKELLIDLPFAAGRKSEPTTSPMLFNILTLNRHLHKLAVKAVYRTIILSSSYLLRRFYHVASSSPHLTCLVHNLWMGTLQLDSFSDSKRCSPPTPIMVEYILSKAPKIKRLALPATFIPHKFAELGSEIEHLRVGGGFIPNLPCKVKTVHIHGSIQTSVARYLKQRGIKRVVYDLERPCAPGAVGHIIHELLGVKAGQDDGELQLEFVIHSRISNWMRDQLSHVNSDNLLEGAFAVRTRRSTCIMASPRRTRCEEWAGTIANPEV</sequence>
<dbReference type="AlphaFoldDB" id="A0A8H3AKM6"/>
<comment type="caution">
    <text evidence="1">The sequence shown here is derived from an EMBL/GenBank/DDBJ whole genome shotgun (WGS) entry which is preliminary data.</text>
</comment>
<reference evidence="1" key="1">
    <citation type="submission" date="2021-01" db="EMBL/GenBank/DDBJ databases">
        <authorList>
            <person name="Kaushik A."/>
        </authorList>
    </citation>
    <scope>NUCLEOTIDE SEQUENCE</scope>
    <source>
        <strain evidence="1">AG1-1C</strain>
    </source>
</reference>
<proteinExistence type="predicted"/>
<dbReference type="EMBL" id="CAJMWS010000324">
    <property type="protein sequence ID" value="CAE6426151.1"/>
    <property type="molecule type" value="Genomic_DNA"/>
</dbReference>
<gene>
    <name evidence="1" type="ORF">RDB_LOCUS96550</name>
</gene>
<evidence type="ECO:0000313" key="2">
    <source>
        <dbReference type="Proteomes" id="UP000663846"/>
    </source>
</evidence>
<protein>
    <submittedName>
        <fullName evidence="1">Uncharacterized protein</fullName>
    </submittedName>
</protein>
<organism evidence="1 2">
    <name type="scientific">Rhizoctonia solani</name>
    <dbReference type="NCBI Taxonomy" id="456999"/>
    <lineage>
        <taxon>Eukaryota</taxon>
        <taxon>Fungi</taxon>
        <taxon>Dikarya</taxon>
        <taxon>Basidiomycota</taxon>
        <taxon>Agaricomycotina</taxon>
        <taxon>Agaricomycetes</taxon>
        <taxon>Cantharellales</taxon>
        <taxon>Ceratobasidiaceae</taxon>
        <taxon>Rhizoctonia</taxon>
    </lineage>
</organism>
<evidence type="ECO:0000313" key="1">
    <source>
        <dbReference type="EMBL" id="CAE6426151.1"/>
    </source>
</evidence>